<evidence type="ECO:0000313" key="2">
    <source>
        <dbReference type="Proteomes" id="UP001498469"/>
    </source>
</evidence>
<comment type="caution">
    <text evidence="1">The sequence shown here is derived from an EMBL/GenBank/DDBJ whole genome shotgun (WGS) entry which is preliminary data.</text>
</comment>
<reference evidence="1 2" key="1">
    <citation type="submission" date="2023-11" db="EMBL/GenBank/DDBJ databases">
        <title>Draft genome sequence of a psychrophilic Clostridium strain from permafrost water brine.</title>
        <authorList>
            <person name="Shcherbakova V.A."/>
            <person name="Trubitsyn V.E."/>
            <person name="Zakharyuk A.G."/>
        </authorList>
    </citation>
    <scope>NUCLEOTIDE SEQUENCE [LARGE SCALE GENOMIC DNA]</scope>
    <source>
        <strain evidence="1 2">14F</strain>
    </source>
</reference>
<name>A0ABU7UM67_9CLOT</name>
<dbReference type="EMBL" id="JAZHFS010000005">
    <property type="protein sequence ID" value="MEF2112041.1"/>
    <property type="molecule type" value="Genomic_DNA"/>
</dbReference>
<accession>A0ABU7UM67</accession>
<proteinExistence type="predicted"/>
<dbReference type="RefSeq" id="WP_331701828.1">
    <property type="nucleotide sequence ID" value="NZ_JAZHFS010000005.1"/>
</dbReference>
<evidence type="ECO:0000313" key="1">
    <source>
        <dbReference type="EMBL" id="MEF2112041.1"/>
    </source>
</evidence>
<dbReference type="SUPFAM" id="SSF51011">
    <property type="entry name" value="Glycosyl hydrolase domain"/>
    <property type="match status" value="1"/>
</dbReference>
<keyword evidence="2" id="KW-1185">Reference proteome</keyword>
<protein>
    <submittedName>
        <fullName evidence="1">Uncharacterized protein</fullName>
    </submittedName>
</protein>
<sequence length="50" mass="5718">MEVFNSDNSMFGGNNKLNNKPYCINITLPALSIIFIKKEKHDVLLKTSIY</sequence>
<gene>
    <name evidence="1" type="ORF">SJI18_06915</name>
</gene>
<organism evidence="1 2">
    <name type="scientific">Clostridium frigoriphilum</name>
    <dbReference type="NCBI Taxonomy" id="443253"/>
    <lineage>
        <taxon>Bacteria</taxon>
        <taxon>Bacillati</taxon>
        <taxon>Bacillota</taxon>
        <taxon>Clostridia</taxon>
        <taxon>Eubacteriales</taxon>
        <taxon>Clostridiaceae</taxon>
        <taxon>Clostridium</taxon>
    </lineage>
</organism>
<dbReference type="Proteomes" id="UP001498469">
    <property type="component" value="Unassembled WGS sequence"/>
</dbReference>